<proteinExistence type="predicted"/>
<sequence length="102" mass="11166">MIELSIAAAGCLLALVVYWHLGLRIWAVHTPADADPGFARKAQLMMVAHGCIWLTLTPVIGSWWITLPGVLHFALALRLCQLSTAVIQHQQARASQRELEGA</sequence>
<reference evidence="2 3" key="1">
    <citation type="submission" date="2019-12" db="EMBL/GenBank/DDBJ databases">
        <title>Nesterenkonia muleiensis sp. nov., a novel actinobacterium isolated from sap of Populus euphratica.</title>
        <authorList>
            <person name="Wang R."/>
        </authorList>
    </citation>
    <scope>NUCLEOTIDE SEQUENCE [LARGE SCALE GENOMIC DNA]</scope>
    <source>
        <strain evidence="2 3">F10</strain>
    </source>
</reference>
<dbReference type="RefSeq" id="WP_157321918.1">
    <property type="nucleotide sequence ID" value="NZ_BMFX01000007.1"/>
</dbReference>
<keyword evidence="1" id="KW-1133">Transmembrane helix</keyword>
<dbReference type="AlphaFoldDB" id="A0A7K1UH43"/>
<keyword evidence="1" id="KW-0472">Membrane</keyword>
<evidence type="ECO:0000313" key="3">
    <source>
        <dbReference type="Proteomes" id="UP000460157"/>
    </source>
</evidence>
<organism evidence="2 3">
    <name type="scientific">Nesterenkonia alkaliphila</name>
    <dbReference type="NCBI Taxonomy" id="1463631"/>
    <lineage>
        <taxon>Bacteria</taxon>
        <taxon>Bacillati</taxon>
        <taxon>Actinomycetota</taxon>
        <taxon>Actinomycetes</taxon>
        <taxon>Micrococcales</taxon>
        <taxon>Micrococcaceae</taxon>
        <taxon>Nesterenkonia</taxon>
    </lineage>
</organism>
<dbReference type="EMBL" id="WRPM01000031">
    <property type="protein sequence ID" value="MVT25724.1"/>
    <property type="molecule type" value="Genomic_DNA"/>
</dbReference>
<protein>
    <submittedName>
        <fullName evidence="2">Uncharacterized protein</fullName>
    </submittedName>
</protein>
<keyword evidence="1" id="KW-0812">Transmembrane</keyword>
<comment type="caution">
    <text evidence="2">The sequence shown here is derived from an EMBL/GenBank/DDBJ whole genome shotgun (WGS) entry which is preliminary data.</text>
</comment>
<accession>A0A7K1UH43</accession>
<feature type="transmembrane region" description="Helical" evidence="1">
    <location>
        <begin position="44"/>
        <end position="64"/>
    </location>
</feature>
<dbReference type="Proteomes" id="UP000460157">
    <property type="component" value="Unassembled WGS sequence"/>
</dbReference>
<name>A0A7K1UH43_9MICC</name>
<feature type="transmembrane region" description="Helical" evidence="1">
    <location>
        <begin position="6"/>
        <end position="23"/>
    </location>
</feature>
<keyword evidence="3" id="KW-1185">Reference proteome</keyword>
<evidence type="ECO:0000256" key="1">
    <source>
        <dbReference type="SAM" id="Phobius"/>
    </source>
</evidence>
<gene>
    <name evidence="2" type="ORF">GNZ21_05000</name>
</gene>
<evidence type="ECO:0000313" key="2">
    <source>
        <dbReference type="EMBL" id="MVT25724.1"/>
    </source>
</evidence>